<proteinExistence type="predicted"/>
<feature type="domain" description="Uncharacterized protein TP-0789" evidence="2">
    <location>
        <begin position="71"/>
        <end position="257"/>
    </location>
</feature>
<dbReference type="EMBL" id="CP034337">
    <property type="protein sequence ID" value="AZL73738.1"/>
    <property type="molecule type" value="Genomic_DNA"/>
</dbReference>
<evidence type="ECO:0000259" key="2">
    <source>
        <dbReference type="Pfam" id="PF17131"/>
    </source>
</evidence>
<feature type="signal peptide" evidence="1">
    <location>
        <begin position="1"/>
        <end position="21"/>
    </location>
</feature>
<dbReference type="Pfam" id="PF17131">
    <property type="entry name" value="LolA_like"/>
    <property type="match status" value="1"/>
</dbReference>
<dbReference type="Proteomes" id="UP000272622">
    <property type="component" value="Chromosome"/>
</dbReference>
<keyword evidence="1" id="KW-0732">Signal</keyword>
<dbReference type="Gene3D" id="2.50.20.10">
    <property type="entry name" value="Lipoprotein localisation LolA/LolB/LppX"/>
    <property type="match status" value="1"/>
</dbReference>
<sequence>MIVKLFGGCCLAACFTLPAFADDAATALMRRSDERIRAADEQVTYRMELAKAGETTFVRDMVRLDKRMGDRKSTLVRFSAPEAVKNVGLLIEDRGEAANDIWSYTPSTRSLRRLAGSQKQNWFMGTDFTYEDFEDYKLPRYDFSLVGTAQPCLAWAACQQVEARPKADEAGASGYARKVYYIEQASLYPVQVDYYGADGRLAKQLKADALKTQDGFPRPTAQTMFNLLQNKSTRLVTVQDQINPGLADSQFSQRALRTER</sequence>
<keyword evidence="3" id="KW-0449">Lipoprotein</keyword>
<dbReference type="RefSeq" id="WP_125463856.1">
    <property type="nucleotide sequence ID" value="NZ_CP034337.1"/>
</dbReference>
<protein>
    <submittedName>
        <fullName evidence="3">Outer membrane lipoprotein-sorting protein</fullName>
    </submittedName>
</protein>
<evidence type="ECO:0000256" key="1">
    <source>
        <dbReference type="SAM" id="SignalP"/>
    </source>
</evidence>
<feature type="chain" id="PRO_5045908619" evidence="1">
    <location>
        <begin position="22"/>
        <end position="260"/>
    </location>
</feature>
<organism evidence="3 4">
    <name type="scientific">Pseudomonas oryziphila</name>
    <dbReference type="NCBI Taxonomy" id="2894079"/>
    <lineage>
        <taxon>Bacteria</taxon>
        <taxon>Pseudomonadati</taxon>
        <taxon>Pseudomonadota</taxon>
        <taxon>Gammaproteobacteria</taxon>
        <taxon>Pseudomonadales</taxon>
        <taxon>Pseudomonadaceae</taxon>
        <taxon>Pseudomonas</taxon>
    </lineage>
</organism>
<dbReference type="InterPro" id="IPR033399">
    <property type="entry name" value="TP_0789-like"/>
</dbReference>
<keyword evidence="4" id="KW-1185">Reference proteome</keyword>
<dbReference type="CDD" id="cd16329">
    <property type="entry name" value="LolA_like"/>
    <property type="match status" value="1"/>
</dbReference>
<evidence type="ECO:0000313" key="3">
    <source>
        <dbReference type="EMBL" id="AZL73738.1"/>
    </source>
</evidence>
<reference evidence="3 4" key="1">
    <citation type="submission" date="2018-12" db="EMBL/GenBank/DDBJ databases">
        <authorList>
            <person name="Li S."/>
            <person name="Yang R."/>
            <person name="Chen G."/>
            <person name="Zou L."/>
            <person name="Zhang C."/>
            <person name="Chen Y."/>
            <person name="Liu Z."/>
            <person name="Li Y."/>
            <person name="Yan Y."/>
            <person name="Huang M."/>
            <person name="Chen T."/>
        </authorList>
    </citation>
    <scope>NUCLEOTIDE SEQUENCE [LARGE SCALE GENOMIC DNA]</scope>
    <source>
        <strain evidence="3 4">2014</strain>
    </source>
</reference>
<evidence type="ECO:0000313" key="4">
    <source>
        <dbReference type="Proteomes" id="UP000272622"/>
    </source>
</evidence>
<gene>
    <name evidence="3" type="ORF">EI693_11855</name>
</gene>
<name>A0ABN5TF64_9PSED</name>
<accession>A0ABN5TF64</accession>